<dbReference type="SUPFAM" id="SSF56281">
    <property type="entry name" value="Metallo-hydrolase/oxidoreductase"/>
    <property type="match status" value="1"/>
</dbReference>
<reference evidence="2 3" key="1">
    <citation type="submission" date="2020-08" db="EMBL/GenBank/DDBJ databases">
        <title>Genomic Encyclopedia of Type Strains, Phase IV (KMG-IV): sequencing the most valuable type-strain genomes for metagenomic binning, comparative biology and taxonomic classification.</title>
        <authorList>
            <person name="Goeker M."/>
        </authorList>
    </citation>
    <scope>NUCLEOTIDE SEQUENCE [LARGE SCALE GENOMIC DNA]</scope>
    <source>
        <strain evidence="2 3">DSM 29514</strain>
    </source>
</reference>
<evidence type="ECO:0000313" key="2">
    <source>
        <dbReference type="EMBL" id="MBB4143864.1"/>
    </source>
</evidence>
<dbReference type="PANTHER" id="PTHR39189:SF1">
    <property type="entry name" value="UPF0173 METAL-DEPENDENT HYDROLASE YTKL"/>
    <property type="match status" value="1"/>
</dbReference>
<feature type="chain" id="PRO_5030986784" evidence="1">
    <location>
        <begin position="26"/>
        <end position="277"/>
    </location>
</feature>
<sequence length="277" mass="30574">MFRAVAFALMSGVFFAGSHLGVAQAQDQPRPASQCQAIAETVPKASFVSFKPQQMAQARKIAEDVRITFIGHSTYSIESPEGVLIATDYSGYYRPQRLPDIVTMNKAHSTHYTRSPDAGIKHVLPGWSDTPGQKADHHVVVGDTYTRNVSTDIRAYGGFEENGNSIFIFEIAGLCIGHLGHLHHELTDSHYTQIGRLDVLMVPTDGGLTMGADSMSRVVQRLRSSLILPMHRSGPPLERFLTMFDGKFDIVYAKEPVITVSLRNLPRKPQILIPQGM</sequence>
<feature type="signal peptide" evidence="1">
    <location>
        <begin position="1"/>
        <end position="25"/>
    </location>
</feature>
<dbReference type="Proteomes" id="UP000519897">
    <property type="component" value="Unassembled WGS sequence"/>
</dbReference>
<name>A0A7W6PRE8_9HYPH</name>
<protein>
    <submittedName>
        <fullName evidence="2">L-ascorbate metabolism protein UlaG (Beta-lactamase superfamily)</fullName>
    </submittedName>
</protein>
<dbReference type="PANTHER" id="PTHR39189">
    <property type="entry name" value="UPF0173 METAL-DEPENDENT HYDROLASE YTKL"/>
    <property type="match status" value="1"/>
</dbReference>
<dbReference type="InterPro" id="IPR036866">
    <property type="entry name" value="RibonucZ/Hydroxyglut_hydro"/>
</dbReference>
<keyword evidence="1" id="KW-0732">Signal</keyword>
<keyword evidence="3" id="KW-1185">Reference proteome</keyword>
<dbReference type="EMBL" id="JACIEC010000002">
    <property type="protein sequence ID" value="MBB4143864.1"/>
    <property type="molecule type" value="Genomic_DNA"/>
</dbReference>
<comment type="caution">
    <text evidence="2">The sequence shown here is derived from an EMBL/GenBank/DDBJ whole genome shotgun (WGS) entry which is preliminary data.</text>
</comment>
<gene>
    <name evidence="2" type="ORF">GGQ72_002416</name>
</gene>
<organism evidence="2 3">
    <name type="scientific">Rhizobium rhizoryzae</name>
    <dbReference type="NCBI Taxonomy" id="451876"/>
    <lineage>
        <taxon>Bacteria</taxon>
        <taxon>Pseudomonadati</taxon>
        <taxon>Pseudomonadota</taxon>
        <taxon>Alphaproteobacteria</taxon>
        <taxon>Hyphomicrobiales</taxon>
        <taxon>Rhizobiaceae</taxon>
        <taxon>Rhizobium/Agrobacterium group</taxon>
        <taxon>Rhizobium</taxon>
    </lineage>
</organism>
<dbReference type="RefSeq" id="WP_062555676.1">
    <property type="nucleotide sequence ID" value="NZ_CP049250.1"/>
</dbReference>
<dbReference type="AlphaFoldDB" id="A0A7W6PRE8"/>
<dbReference type="Gene3D" id="3.60.15.10">
    <property type="entry name" value="Ribonuclease Z/Hydroxyacylglutathione hydrolase-like"/>
    <property type="match status" value="1"/>
</dbReference>
<evidence type="ECO:0000256" key="1">
    <source>
        <dbReference type="SAM" id="SignalP"/>
    </source>
</evidence>
<proteinExistence type="predicted"/>
<evidence type="ECO:0000313" key="3">
    <source>
        <dbReference type="Proteomes" id="UP000519897"/>
    </source>
</evidence>
<accession>A0A7W6PRE8</accession>
<dbReference type="Pfam" id="PF13483">
    <property type="entry name" value="Lactamase_B_3"/>
    <property type="match status" value="1"/>
</dbReference>